<dbReference type="EC" id="6.3.4.13" evidence="4 12"/>
<evidence type="ECO:0000256" key="5">
    <source>
        <dbReference type="ARBA" id="ARBA00022598"/>
    </source>
</evidence>
<dbReference type="InterPro" id="IPR020559">
    <property type="entry name" value="PRibGlycinamide_synth_CS"/>
</dbReference>
<dbReference type="InterPro" id="IPR037123">
    <property type="entry name" value="PRibGlycinamide_synth_C_sf"/>
</dbReference>
<organism evidence="15 16">
    <name type="scientific">Candidatus Gottesmanbacteria bacterium GW2011_GWA2_47_9</name>
    <dbReference type="NCBI Taxonomy" id="1618445"/>
    <lineage>
        <taxon>Bacteria</taxon>
        <taxon>Candidatus Gottesmaniibacteriota</taxon>
    </lineage>
</organism>
<dbReference type="InterPro" id="IPR013815">
    <property type="entry name" value="ATP_grasp_subdomain_1"/>
</dbReference>
<dbReference type="SMART" id="SM01210">
    <property type="entry name" value="GARS_C"/>
    <property type="match status" value="1"/>
</dbReference>
<dbReference type="InterPro" id="IPR011761">
    <property type="entry name" value="ATP-grasp"/>
</dbReference>
<dbReference type="InterPro" id="IPR020562">
    <property type="entry name" value="PRibGlycinamide_synth_N"/>
</dbReference>
<keyword evidence="7 12" id="KW-0658">Purine biosynthesis</keyword>
<dbReference type="GO" id="GO:0006189">
    <property type="term" value="P:'de novo' IMP biosynthetic process"/>
    <property type="evidence" value="ECO:0007669"/>
    <property type="project" value="UniProtKB-UniRule"/>
</dbReference>
<dbReference type="SMART" id="SM01209">
    <property type="entry name" value="GARS_A"/>
    <property type="match status" value="1"/>
</dbReference>
<dbReference type="Pfam" id="PF02843">
    <property type="entry name" value="GARS_C"/>
    <property type="match status" value="1"/>
</dbReference>
<dbReference type="InterPro" id="IPR016185">
    <property type="entry name" value="PreATP-grasp_dom_sf"/>
</dbReference>
<comment type="cofactor">
    <cofactor evidence="1">
        <name>Mn(2+)</name>
        <dbReference type="ChEBI" id="CHEBI:29035"/>
    </cofactor>
</comment>
<dbReference type="Proteomes" id="UP000034739">
    <property type="component" value="Unassembled WGS sequence"/>
</dbReference>
<dbReference type="NCBIfam" id="TIGR00877">
    <property type="entry name" value="purD"/>
    <property type="match status" value="1"/>
</dbReference>
<dbReference type="UniPathway" id="UPA00074">
    <property type="reaction ID" value="UER00125"/>
</dbReference>
<dbReference type="GO" id="GO:0004637">
    <property type="term" value="F:phosphoribosylamine-glycine ligase activity"/>
    <property type="evidence" value="ECO:0007669"/>
    <property type="project" value="UniProtKB-UniRule"/>
</dbReference>
<dbReference type="PANTHER" id="PTHR43472:SF1">
    <property type="entry name" value="PHOSPHORIBOSYLAMINE--GLYCINE LIGASE, CHLOROPLASTIC"/>
    <property type="match status" value="1"/>
</dbReference>
<dbReference type="Pfam" id="PF02844">
    <property type="entry name" value="GARS_N"/>
    <property type="match status" value="1"/>
</dbReference>
<comment type="catalytic activity">
    <reaction evidence="12">
        <text>5-phospho-beta-D-ribosylamine + glycine + ATP = N(1)-(5-phospho-beta-D-ribosyl)glycinamide + ADP + phosphate + H(+)</text>
        <dbReference type="Rhea" id="RHEA:17453"/>
        <dbReference type="ChEBI" id="CHEBI:15378"/>
        <dbReference type="ChEBI" id="CHEBI:30616"/>
        <dbReference type="ChEBI" id="CHEBI:43474"/>
        <dbReference type="ChEBI" id="CHEBI:57305"/>
        <dbReference type="ChEBI" id="CHEBI:58681"/>
        <dbReference type="ChEBI" id="CHEBI:143788"/>
        <dbReference type="ChEBI" id="CHEBI:456216"/>
        <dbReference type="EC" id="6.3.4.13"/>
    </reaction>
</comment>
<dbReference type="SUPFAM" id="SSF52440">
    <property type="entry name" value="PreATP-grasp domain"/>
    <property type="match status" value="1"/>
</dbReference>
<name>A0A0G1TUX8_9BACT</name>
<keyword evidence="8 13" id="KW-0067">ATP-binding</keyword>
<evidence type="ECO:0000256" key="9">
    <source>
        <dbReference type="ARBA" id="ARBA00038345"/>
    </source>
</evidence>
<feature type="domain" description="ATP-grasp" evidence="14">
    <location>
        <begin position="105"/>
        <end position="307"/>
    </location>
</feature>
<evidence type="ECO:0000256" key="4">
    <source>
        <dbReference type="ARBA" id="ARBA00013255"/>
    </source>
</evidence>
<dbReference type="HAMAP" id="MF_00138">
    <property type="entry name" value="GARS"/>
    <property type="match status" value="1"/>
</dbReference>
<dbReference type="PATRIC" id="fig|1618445.3.peg.1306"/>
<evidence type="ECO:0000256" key="6">
    <source>
        <dbReference type="ARBA" id="ARBA00022741"/>
    </source>
</evidence>
<dbReference type="PROSITE" id="PS50975">
    <property type="entry name" value="ATP_GRASP"/>
    <property type="match status" value="1"/>
</dbReference>
<evidence type="ECO:0000313" key="15">
    <source>
        <dbReference type="EMBL" id="KKU85626.1"/>
    </source>
</evidence>
<dbReference type="Gene3D" id="3.30.470.20">
    <property type="entry name" value="ATP-grasp fold, B domain"/>
    <property type="match status" value="1"/>
</dbReference>
<dbReference type="Gene3D" id="3.90.600.10">
    <property type="entry name" value="Phosphoribosylglycinamide synthetase, C-terminal domain"/>
    <property type="match status" value="1"/>
</dbReference>
<dbReference type="InterPro" id="IPR020560">
    <property type="entry name" value="PRibGlycinamide_synth_C-dom"/>
</dbReference>
<keyword evidence="6 13" id="KW-0547">Nucleotide-binding</keyword>
<evidence type="ECO:0000256" key="11">
    <source>
        <dbReference type="ARBA" id="ARBA00042864"/>
    </source>
</evidence>
<dbReference type="InterPro" id="IPR000115">
    <property type="entry name" value="PRibGlycinamide_synth"/>
</dbReference>
<sequence length="418" mass="45411">MFVVGKGGREHALVWKIIQSPKVSKIFCAPGNAGIAQLAECIEIEADDVSGLVRFAEGKNIDLTVVGSEDSLALGIVDIFRSRGLRIFGPTRAAAKIEWSKAFAKRLMRGNSIPTASFRIFRNYNRALDYICEHGVPIVIKVSGLASGKGVYPCKTLAEAEEVLAEIMLKHIHKEAGNEVIIEEFLDGQEISIHAFCDGKTSVLMPTSQDHKPIGDGDKGKNTGGMGTIAPVPWVTAEMLQKIDQQIVKSTLDALAEHGQSFTGCLYPGLKGQKVLEFNARFGDPETQSYARLLKTDLLDILEACVDGKLAELTIEWCSGFAACVVLASGGYPGDYRKEIPIFGIDEAEKVPSVVVFHAGTMFSDQIRTSSGRVLGVTAIGKTLQEALDRIYEAICYIKFEGMQYRKDIGAKAITKGF</sequence>
<dbReference type="GO" id="GO:0005524">
    <property type="term" value="F:ATP binding"/>
    <property type="evidence" value="ECO:0007669"/>
    <property type="project" value="UniProtKB-UniRule"/>
</dbReference>
<reference evidence="15 16" key="1">
    <citation type="journal article" date="2015" name="Nature">
        <title>rRNA introns, odd ribosomes, and small enigmatic genomes across a large radiation of phyla.</title>
        <authorList>
            <person name="Brown C.T."/>
            <person name="Hug L.A."/>
            <person name="Thomas B.C."/>
            <person name="Sharon I."/>
            <person name="Castelle C.J."/>
            <person name="Singh A."/>
            <person name="Wilkins M.J."/>
            <person name="Williams K.H."/>
            <person name="Banfield J.F."/>
        </authorList>
    </citation>
    <scope>NUCLEOTIDE SEQUENCE [LARGE SCALE GENOMIC DNA]</scope>
</reference>
<dbReference type="EMBL" id="LCOY01000073">
    <property type="protein sequence ID" value="KKU85626.1"/>
    <property type="molecule type" value="Genomic_DNA"/>
</dbReference>
<evidence type="ECO:0000256" key="8">
    <source>
        <dbReference type="ARBA" id="ARBA00022840"/>
    </source>
</evidence>
<evidence type="ECO:0000256" key="7">
    <source>
        <dbReference type="ARBA" id="ARBA00022755"/>
    </source>
</evidence>
<dbReference type="SUPFAM" id="SSF56059">
    <property type="entry name" value="Glutathione synthetase ATP-binding domain-like"/>
    <property type="match status" value="1"/>
</dbReference>
<dbReference type="PROSITE" id="PS00184">
    <property type="entry name" value="GARS"/>
    <property type="match status" value="1"/>
</dbReference>
<dbReference type="Gene3D" id="3.30.1490.20">
    <property type="entry name" value="ATP-grasp fold, A domain"/>
    <property type="match status" value="1"/>
</dbReference>
<dbReference type="InterPro" id="IPR011054">
    <property type="entry name" value="Rudment_hybrid_motif"/>
</dbReference>
<evidence type="ECO:0000313" key="16">
    <source>
        <dbReference type="Proteomes" id="UP000034739"/>
    </source>
</evidence>
<evidence type="ECO:0000256" key="3">
    <source>
        <dbReference type="ARBA" id="ARBA00005174"/>
    </source>
</evidence>
<dbReference type="GO" id="GO:0009113">
    <property type="term" value="P:purine nucleobase biosynthetic process"/>
    <property type="evidence" value="ECO:0007669"/>
    <property type="project" value="InterPro"/>
</dbReference>
<dbReference type="InterPro" id="IPR020561">
    <property type="entry name" value="PRibGlycinamid_synth_ATP-grasp"/>
</dbReference>
<evidence type="ECO:0000256" key="12">
    <source>
        <dbReference type="HAMAP-Rule" id="MF_00138"/>
    </source>
</evidence>
<comment type="similarity">
    <text evidence="9 12">Belongs to the GARS family.</text>
</comment>
<comment type="pathway">
    <text evidence="3 12">Purine metabolism; IMP biosynthesis via de novo pathway; N(1)-(5-phospho-D-ribosyl)glycinamide from 5-phospho-alpha-D-ribose 1-diphosphate: step 2/2.</text>
</comment>
<evidence type="ECO:0000256" key="13">
    <source>
        <dbReference type="PROSITE-ProRule" id="PRU00409"/>
    </source>
</evidence>
<dbReference type="SUPFAM" id="SSF51246">
    <property type="entry name" value="Rudiment single hybrid motif"/>
    <property type="match status" value="1"/>
</dbReference>
<evidence type="ECO:0000259" key="14">
    <source>
        <dbReference type="PROSITE" id="PS50975"/>
    </source>
</evidence>
<evidence type="ECO:0000256" key="1">
    <source>
        <dbReference type="ARBA" id="ARBA00001936"/>
    </source>
</evidence>
<dbReference type="FunFam" id="3.90.600.10:FF:000001">
    <property type="entry name" value="Trifunctional purine biosynthetic protein adenosine-3"/>
    <property type="match status" value="1"/>
</dbReference>
<accession>A0A0G1TUX8</accession>
<dbReference type="Gene3D" id="3.40.50.20">
    <property type="match status" value="1"/>
</dbReference>
<evidence type="ECO:0000256" key="2">
    <source>
        <dbReference type="ARBA" id="ARBA00001946"/>
    </source>
</evidence>
<keyword evidence="5 12" id="KW-0436">Ligase</keyword>
<dbReference type="Pfam" id="PF01071">
    <property type="entry name" value="GARS_A"/>
    <property type="match status" value="1"/>
</dbReference>
<comment type="caution">
    <text evidence="15">The sequence shown here is derived from an EMBL/GenBank/DDBJ whole genome shotgun (WGS) entry which is preliminary data.</text>
</comment>
<proteinExistence type="inferred from homology"/>
<gene>
    <name evidence="12" type="primary">purD</name>
    <name evidence="15" type="ORF">UY16_C0073G0003</name>
</gene>
<evidence type="ECO:0000256" key="10">
    <source>
        <dbReference type="ARBA" id="ARBA00042242"/>
    </source>
</evidence>
<dbReference type="AlphaFoldDB" id="A0A0G1TUX8"/>
<protein>
    <recommendedName>
        <fullName evidence="4 12">Phosphoribosylamine--glycine ligase</fullName>
        <ecNumber evidence="4 12">6.3.4.13</ecNumber>
    </recommendedName>
    <alternativeName>
        <fullName evidence="12">GARS</fullName>
    </alternativeName>
    <alternativeName>
        <fullName evidence="10 12">Glycinamide ribonucleotide synthetase</fullName>
    </alternativeName>
    <alternativeName>
        <fullName evidence="11 12">Phosphoribosylglycinamide synthetase</fullName>
    </alternativeName>
</protein>
<dbReference type="GO" id="GO:0046872">
    <property type="term" value="F:metal ion binding"/>
    <property type="evidence" value="ECO:0007669"/>
    <property type="project" value="InterPro"/>
</dbReference>
<comment type="cofactor">
    <cofactor evidence="2">
        <name>Mg(2+)</name>
        <dbReference type="ChEBI" id="CHEBI:18420"/>
    </cofactor>
</comment>
<dbReference type="PANTHER" id="PTHR43472">
    <property type="entry name" value="PHOSPHORIBOSYLAMINE--GLYCINE LIGASE"/>
    <property type="match status" value="1"/>
</dbReference>